<sequence>MNVSSFGGIASQVTPSLSHSSNSPGQSRQACKRVSGPPPHRWHILFEPGRR</sequence>
<reference evidence="3" key="1">
    <citation type="submission" date="2014-09" db="EMBL/GenBank/DDBJ databases">
        <authorList>
            <person name="Mudge J."/>
            <person name="Ramaraj T."/>
            <person name="Lindquist I.E."/>
            <person name="Bharti A.K."/>
            <person name="Sundararajan A."/>
            <person name="Cameron C.T."/>
            <person name="Woodward J.E."/>
            <person name="May G.D."/>
            <person name="Brubaker C."/>
            <person name="Broadhvest J."/>
            <person name="Wilkins T.A."/>
        </authorList>
    </citation>
    <scope>NUCLEOTIDE SEQUENCE</scope>
    <source>
        <strain evidence="3">cv. AKA8401</strain>
    </source>
</reference>
<evidence type="ECO:0000313" key="2">
    <source>
        <dbReference type="EMBL" id="KHG02861.1"/>
    </source>
</evidence>
<comment type="caution">
    <text evidence="2">The sequence shown here is derived from an EMBL/GenBank/DDBJ whole genome shotgun (WGS) entry which is preliminary data.</text>
</comment>
<evidence type="ECO:0000256" key="1">
    <source>
        <dbReference type="SAM" id="MobiDB-lite"/>
    </source>
</evidence>
<dbReference type="AlphaFoldDB" id="A0A0B0MVB2"/>
<proteinExistence type="predicted"/>
<accession>A0A0B0MVB2</accession>
<feature type="compositionally biased region" description="Polar residues" evidence="1">
    <location>
        <begin position="1"/>
        <end position="29"/>
    </location>
</feature>
<evidence type="ECO:0000313" key="3">
    <source>
        <dbReference type="Proteomes" id="UP000032142"/>
    </source>
</evidence>
<protein>
    <submittedName>
        <fullName evidence="2">Uncharacterized protein</fullName>
    </submittedName>
</protein>
<keyword evidence="3" id="KW-1185">Reference proteome</keyword>
<name>A0A0B0MVB2_GOSAR</name>
<organism evidence="2 3">
    <name type="scientific">Gossypium arboreum</name>
    <name type="common">Tree cotton</name>
    <name type="synonym">Gossypium nanking</name>
    <dbReference type="NCBI Taxonomy" id="29729"/>
    <lineage>
        <taxon>Eukaryota</taxon>
        <taxon>Viridiplantae</taxon>
        <taxon>Streptophyta</taxon>
        <taxon>Embryophyta</taxon>
        <taxon>Tracheophyta</taxon>
        <taxon>Spermatophyta</taxon>
        <taxon>Magnoliopsida</taxon>
        <taxon>eudicotyledons</taxon>
        <taxon>Gunneridae</taxon>
        <taxon>Pentapetalae</taxon>
        <taxon>rosids</taxon>
        <taxon>malvids</taxon>
        <taxon>Malvales</taxon>
        <taxon>Malvaceae</taxon>
        <taxon>Malvoideae</taxon>
        <taxon>Gossypium</taxon>
    </lineage>
</organism>
<gene>
    <name evidence="2" type="ORF">F383_26125</name>
</gene>
<dbReference type="EMBL" id="JRRC01303288">
    <property type="protein sequence ID" value="KHG02861.1"/>
    <property type="molecule type" value="Genomic_DNA"/>
</dbReference>
<dbReference type="Proteomes" id="UP000032142">
    <property type="component" value="Unassembled WGS sequence"/>
</dbReference>
<feature type="region of interest" description="Disordered" evidence="1">
    <location>
        <begin position="1"/>
        <end position="51"/>
    </location>
</feature>